<name>A0A0F9D194_9ZZZZ</name>
<evidence type="ECO:0000313" key="1">
    <source>
        <dbReference type="EMBL" id="KKL11571.1"/>
    </source>
</evidence>
<dbReference type="AlphaFoldDB" id="A0A0F9D194"/>
<proteinExistence type="predicted"/>
<organism evidence="1">
    <name type="scientific">marine sediment metagenome</name>
    <dbReference type="NCBI Taxonomy" id="412755"/>
    <lineage>
        <taxon>unclassified sequences</taxon>
        <taxon>metagenomes</taxon>
        <taxon>ecological metagenomes</taxon>
    </lineage>
</organism>
<gene>
    <name evidence="1" type="ORF">LCGC14_2544490</name>
</gene>
<sequence length="105" mass="12334">MANNLTDYIKFIFIQGKQYTLRKYSAKNRRILDEKGPELEKRLTAGEITEFEYHDQLLRLIVVETEVEWDVESDEFCGREAEDAFLSFFPPSMRVYMLLTGLGKS</sequence>
<accession>A0A0F9D194</accession>
<protein>
    <submittedName>
        <fullName evidence="1">Uncharacterized protein</fullName>
    </submittedName>
</protein>
<comment type="caution">
    <text evidence="1">The sequence shown here is derived from an EMBL/GenBank/DDBJ whole genome shotgun (WGS) entry which is preliminary data.</text>
</comment>
<reference evidence="1" key="1">
    <citation type="journal article" date="2015" name="Nature">
        <title>Complex archaea that bridge the gap between prokaryotes and eukaryotes.</title>
        <authorList>
            <person name="Spang A."/>
            <person name="Saw J.H."/>
            <person name="Jorgensen S.L."/>
            <person name="Zaremba-Niedzwiedzka K."/>
            <person name="Martijn J."/>
            <person name="Lind A.E."/>
            <person name="van Eijk R."/>
            <person name="Schleper C."/>
            <person name="Guy L."/>
            <person name="Ettema T.J."/>
        </authorList>
    </citation>
    <scope>NUCLEOTIDE SEQUENCE</scope>
</reference>
<dbReference type="EMBL" id="LAZR01041596">
    <property type="protein sequence ID" value="KKL11571.1"/>
    <property type="molecule type" value="Genomic_DNA"/>
</dbReference>